<feature type="compositionally biased region" description="Low complexity" evidence="1">
    <location>
        <begin position="14"/>
        <end position="32"/>
    </location>
</feature>
<accession>A0A409X714</accession>
<dbReference type="STRING" id="181874.A0A409X714"/>
<organism evidence="2 3">
    <name type="scientific">Panaeolus cyanescens</name>
    <dbReference type="NCBI Taxonomy" id="181874"/>
    <lineage>
        <taxon>Eukaryota</taxon>
        <taxon>Fungi</taxon>
        <taxon>Dikarya</taxon>
        <taxon>Basidiomycota</taxon>
        <taxon>Agaricomycotina</taxon>
        <taxon>Agaricomycetes</taxon>
        <taxon>Agaricomycetidae</taxon>
        <taxon>Agaricales</taxon>
        <taxon>Agaricineae</taxon>
        <taxon>Galeropsidaceae</taxon>
        <taxon>Panaeolus</taxon>
    </lineage>
</organism>
<feature type="compositionally biased region" description="Polar residues" evidence="1">
    <location>
        <begin position="53"/>
        <end position="62"/>
    </location>
</feature>
<evidence type="ECO:0000313" key="2">
    <source>
        <dbReference type="EMBL" id="PPQ86511.1"/>
    </source>
</evidence>
<protein>
    <submittedName>
        <fullName evidence="2">Uncharacterized protein</fullName>
    </submittedName>
</protein>
<reference evidence="2 3" key="1">
    <citation type="journal article" date="2018" name="Evol. Lett.">
        <title>Horizontal gene cluster transfer increased hallucinogenic mushroom diversity.</title>
        <authorList>
            <person name="Reynolds H.T."/>
            <person name="Vijayakumar V."/>
            <person name="Gluck-Thaler E."/>
            <person name="Korotkin H.B."/>
            <person name="Matheny P.B."/>
            <person name="Slot J.C."/>
        </authorList>
    </citation>
    <scope>NUCLEOTIDE SEQUENCE [LARGE SCALE GENOMIC DNA]</scope>
    <source>
        <strain evidence="2 3">2629</strain>
    </source>
</reference>
<feature type="non-terminal residue" evidence="2">
    <location>
        <position position="264"/>
    </location>
</feature>
<comment type="caution">
    <text evidence="2">The sequence shown here is derived from an EMBL/GenBank/DDBJ whole genome shotgun (WGS) entry which is preliminary data.</text>
</comment>
<gene>
    <name evidence="2" type="ORF">CVT24_010454</name>
</gene>
<proteinExistence type="predicted"/>
<dbReference type="Proteomes" id="UP000284842">
    <property type="component" value="Unassembled WGS sequence"/>
</dbReference>
<dbReference type="OrthoDB" id="2804327at2759"/>
<keyword evidence="3" id="KW-1185">Reference proteome</keyword>
<dbReference type="InParanoid" id="A0A409X714"/>
<evidence type="ECO:0000256" key="1">
    <source>
        <dbReference type="SAM" id="MobiDB-lite"/>
    </source>
</evidence>
<dbReference type="EMBL" id="NHTK01004468">
    <property type="protein sequence ID" value="PPQ86511.1"/>
    <property type="molecule type" value="Genomic_DNA"/>
</dbReference>
<dbReference type="AlphaFoldDB" id="A0A409X714"/>
<feature type="region of interest" description="Disordered" evidence="1">
    <location>
        <begin position="14"/>
        <end position="100"/>
    </location>
</feature>
<sequence length="264" mass="29398">MDTLFFMSTLSDLSDLTSAPDSDSESSESATSDIQVDNDDASDSSNSTVYIAWSSSPRQHPSTPVHHTVALPSDDDGDFLDASSPVKGPSPLKQTKRRKKGAIRRWANHRDTAPNRNEKLQNAIKHLESEGLTVGDLTEYIFNPLGVADKNLRWKHFFMKPGRGSQLLTWWVSPYSCQSGRKEVEEFAISFVEEKVAAEATRDDVLRNEQVSKTSVTGFSFEALYEKLENTSAKMITRVISAIATSKRQIKKGISVARLRTKKI</sequence>
<name>A0A409X714_9AGAR</name>
<evidence type="ECO:0000313" key="3">
    <source>
        <dbReference type="Proteomes" id="UP000284842"/>
    </source>
</evidence>